<keyword evidence="1" id="KW-0808">Transferase</keyword>
<reference evidence="1 2" key="1">
    <citation type="submission" date="2016-10" db="EMBL/GenBank/DDBJ databases">
        <title>Paenibacillus species isolates.</title>
        <authorList>
            <person name="Beno S.M."/>
        </authorList>
    </citation>
    <scope>NUCLEOTIDE SEQUENCE [LARGE SCALE GENOMIC DNA]</scope>
    <source>
        <strain evidence="1 2">FSL H7-0604</strain>
    </source>
</reference>
<dbReference type="GO" id="GO:0016301">
    <property type="term" value="F:kinase activity"/>
    <property type="evidence" value="ECO:0007669"/>
    <property type="project" value="UniProtKB-KW"/>
</dbReference>
<accession>A0A1R0X639</accession>
<dbReference type="EMBL" id="MKQP01000027">
    <property type="protein sequence ID" value="OMD30060.1"/>
    <property type="molecule type" value="Genomic_DNA"/>
</dbReference>
<comment type="caution">
    <text evidence="1">The sequence shown here is derived from an EMBL/GenBank/DDBJ whole genome shotgun (WGS) entry which is preliminary data.</text>
</comment>
<evidence type="ECO:0000313" key="1">
    <source>
        <dbReference type="EMBL" id="OMD30060.1"/>
    </source>
</evidence>
<dbReference type="RefSeq" id="WP_076104778.1">
    <property type="nucleotide sequence ID" value="NZ_JARLKA010000019.1"/>
</dbReference>
<organism evidence="1 2">
    <name type="scientific">Paenibacillus odorifer</name>
    <dbReference type="NCBI Taxonomy" id="189426"/>
    <lineage>
        <taxon>Bacteria</taxon>
        <taxon>Bacillati</taxon>
        <taxon>Bacillota</taxon>
        <taxon>Bacilli</taxon>
        <taxon>Bacillales</taxon>
        <taxon>Paenibacillaceae</taxon>
        <taxon>Paenibacillus</taxon>
    </lineage>
</organism>
<proteinExistence type="predicted"/>
<gene>
    <name evidence="1" type="ORF">BJP51_21125</name>
</gene>
<sequence>MESNTNFHQQVAWNCMNKYVGIVTTDGQSFDGFIAHVDQNYITLAVPSNEMVDRMNGMAAEQSNYRQFGFQPGFYPRRRFYPRRIPFFGISSLFLLPFFI</sequence>
<dbReference type="AlphaFoldDB" id="A0A1R0X639"/>
<protein>
    <submittedName>
        <fullName evidence="1">Phosphatidylinositol kinase</fullName>
    </submittedName>
</protein>
<keyword evidence="1" id="KW-0418">Kinase</keyword>
<dbReference type="Proteomes" id="UP000187465">
    <property type="component" value="Unassembled WGS sequence"/>
</dbReference>
<name>A0A1R0X639_9BACL</name>
<evidence type="ECO:0000313" key="2">
    <source>
        <dbReference type="Proteomes" id="UP000187465"/>
    </source>
</evidence>